<dbReference type="STRING" id="1643428.GCA_001442855_01624"/>
<dbReference type="GO" id="GO:0009306">
    <property type="term" value="P:protein secretion"/>
    <property type="evidence" value="ECO:0007669"/>
    <property type="project" value="InterPro"/>
</dbReference>
<keyword evidence="3 5" id="KW-1133">Transmembrane helix</keyword>
<dbReference type="GO" id="GO:0097347">
    <property type="term" value="C:TAM protein secretion complex"/>
    <property type="evidence" value="ECO:0007669"/>
    <property type="project" value="TreeGrafter"/>
</dbReference>
<evidence type="ECO:0000256" key="4">
    <source>
        <dbReference type="ARBA" id="ARBA00023136"/>
    </source>
</evidence>
<name>A0A0S4N6U0_9BACT</name>
<evidence type="ECO:0000259" key="6">
    <source>
        <dbReference type="Pfam" id="PF04357"/>
    </source>
</evidence>
<keyword evidence="8" id="KW-1185">Reference proteome</keyword>
<dbReference type="PANTHER" id="PTHR36985">
    <property type="entry name" value="TRANSLOCATION AND ASSEMBLY MODULE SUBUNIT TAMB"/>
    <property type="match status" value="1"/>
</dbReference>
<dbReference type="InterPro" id="IPR007452">
    <property type="entry name" value="TamB_C"/>
</dbReference>
<organism evidence="7 8">
    <name type="scientific">Candidatus Thermokryptus mobilis</name>
    <dbReference type="NCBI Taxonomy" id="1643428"/>
    <lineage>
        <taxon>Bacteria</taxon>
        <taxon>Pseudomonadati</taxon>
        <taxon>Candidatus Kryptoniota</taxon>
        <taxon>Candidatus Thermokryptus</taxon>
    </lineage>
</organism>
<evidence type="ECO:0000256" key="5">
    <source>
        <dbReference type="SAM" id="Phobius"/>
    </source>
</evidence>
<sequence length="1457" mass="162991">MRKFFKKFLKFAFYTSSAFLIIISIALIISQTEGFRNYIRGYVITELENSIGGEVYVGKFYGNIFTGLGVDRFYINVDGKPFIKVLGLEVKYNPIGLIKGTYTFQTATVYKPEIYIIRGKDGKWNFQSVFKPTNRSGGSKFAISFGKLVVDDGKFIFIDSLNQKKSAIAESLDCIDYSNLRVTDINAVISGSYETNKINLRSLNLSFIISEKFSGKIKGRVYADRDEVEIEDFEVLSEGSVVKFDFLAKSFNLFKFSKKDLENSYMNIRLKSDSLSFAELTKFIPHLHIFSGSPSIEVEAEGNLKNLRVNKIKAIVYESDISVSGELRNLLTFSEFFIDAKVFDSKIKVSDIGRFITPARLPHFGIDFVKFDGEYKGHPLDFKTSANLSWGKTEVKLDGSFKIGSFVYDLNFKVSGLNPREFLNREDLSGVLNFSGNLKGEGLKFEDMRFKGNLEVESSVINKVLIPRSNLWFEINSGELNGSLVSFSEGFKGLIDVNIKKYNDEFVLSLSGSLAELDISKMRIDEPGFLRSHISGDINVKFRFGKVKTLDLFTQLNPSTFGNYEISRLRMNAKYVDDGKSKKLILQSNMLDANIEGHFSFGDLFKALSATFKAINDEINEKINFAKVGRAHLIGVENPVDVEYRFKLKNLTPISVFSTGQIFQAIGNVYGNLVADSLGLYLNVEAKLQKLLYLGYKGARIDTFKMGSFNGGFDFKYEADKLGFRIHLGVGNFASKTFNLRDASLKVNYNGPEIYFEISASTDIGNVNLIADGEFSSEINRYILKELTGEIYGNRIYGSDIEVFQTKSGFVFNPSGIDLNGQRVYLAGFVDKKSQQVRLWGEGLKFESFPGVKSFSGIFDFSFFVYGTHEKPSSEFEILVKDLKYKNAELGKFECFGKFENEIVEVNSSLVAEVGGSSYNAMSIDFSFPAWFLPEVRAKYGKPYVTGKVKLFRFPLALVEPLVPMISDLNGDITAEIDLGGTFDRPSFKGNFSLQNCIFKLRLNNKYYLVYGSGRVDSNVVYVEDVSLWNNPDDYSDGEVQIKGRIYLDRYSVSNGEFDISGKLLVLDKEGLSFGGPYGRVIAETVGDGLKLKIDTTGYYLNGEILLSEVNVNYLTRQSNIGTSRAGFEYVFVTGIDTGIAKETTEEQLVHFNVPSGVMDEGVKESGRSKSLMGLNYDLKISTAKESKFLLILNTQTGEEFFANFSGSINIRNYSGSLVAYGEVNLLDGSYYNFFKRFDAKGKLKFSGDFQNPELDISASYTGTHTVLIDTVNVGRTETVQITLLITGTLNKPNVKFQMLVDGQDYQKVYPHGEVESDAISFLATGRFKDELTRVEMTNFTESLWSSTGASLLSSAVSGVITDVLRDVLGGFITSTEFGYSTGFKGLRITGNIGGATVQFGGDIFTDISKSVVVVQYPLLKKFLGGNLTIEYRRSPVQLFHEKEIVNKLGLYYRIKL</sequence>
<feature type="transmembrane region" description="Helical" evidence="5">
    <location>
        <begin position="12"/>
        <end position="30"/>
    </location>
</feature>
<dbReference type="Pfam" id="PF04357">
    <property type="entry name" value="TamB"/>
    <property type="match status" value="1"/>
</dbReference>
<evidence type="ECO:0000313" key="8">
    <source>
        <dbReference type="Proteomes" id="UP000320623"/>
    </source>
</evidence>
<dbReference type="GO" id="GO:0005886">
    <property type="term" value="C:plasma membrane"/>
    <property type="evidence" value="ECO:0007669"/>
    <property type="project" value="InterPro"/>
</dbReference>
<accession>A0A0S4N6U0</accession>
<evidence type="ECO:0000313" key="7">
    <source>
        <dbReference type="EMBL" id="CUU06951.1"/>
    </source>
</evidence>
<protein>
    <recommendedName>
        <fullName evidence="6">Translocation and assembly module TamB C-terminal domain-containing protein</fullName>
    </recommendedName>
</protein>
<comment type="subcellular location">
    <subcellularLocation>
        <location evidence="1">Membrane</location>
        <topology evidence="1">Single-pass membrane protein</topology>
    </subcellularLocation>
</comment>
<dbReference type="PANTHER" id="PTHR36985:SF1">
    <property type="entry name" value="TRANSLOCATION AND ASSEMBLY MODULE SUBUNIT TAMB"/>
    <property type="match status" value="1"/>
</dbReference>
<keyword evidence="4 5" id="KW-0472">Membrane</keyword>
<dbReference type="Proteomes" id="UP000320623">
    <property type="component" value="Unassembled WGS sequence"/>
</dbReference>
<dbReference type="OrthoDB" id="9811276at2"/>
<evidence type="ECO:0000256" key="2">
    <source>
        <dbReference type="ARBA" id="ARBA00022692"/>
    </source>
</evidence>
<evidence type="ECO:0000256" key="1">
    <source>
        <dbReference type="ARBA" id="ARBA00004167"/>
    </source>
</evidence>
<proteinExistence type="predicted"/>
<reference evidence="8" key="1">
    <citation type="submission" date="2015-11" db="EMBL/GenBank/DDBJ databases">
        <authorList>
            <person name="Varghese N."/>
        </authorList>
    </citation>
    <scope>NUCLEOTIDE SEQUENCE [LARGE SCALE GENOMIC DNA]</scope>
</reference>
<dbReference type="RefSeq" id="WP_140945393.1">
    <property type="nucleotide sequence ID" value="NZ_FAOO01000011.1"/>
</dbReference>
<dbReference type="EMBL" id="FAOO01000011">
    <property type="protein sequence ID" value="CUU06951.1"/>
    <property type="molecule type" value="Genomic_DNA"/>
</dbReference>
<gene>
    <name evidence="7" type="ORF">JGI1_01659</name>
</gene>
<feature type="domain" description="Translocation and assembly module TamB C-terminal" evidence="6">
    <location>
        <begin position="1036"/>
        <end position="1433"/>
    </location>
</feature>
<keyword evidence="2 5" id="KW-0812">Transmembrane</keyword>
<evidence type="ECO:0000256" key="3">
    <source>
        <dbReference type="ARBA" id="ARBA00022989"/>
    </source>
</evidence>